<feature type="transmembrane region" description="Helical" evidence="13">
    <location>
        <begin position="322"/>
        <end position="344"/>
    </location>
</feature>
<evidence type="ECO:0000256" key="11">
    <source>
        <dbReference type="ARBA" id="ARBA00023303"/>
    </source>
</evidence>
<keyword evidence="9 13" id="KW-0472">Membrane</keyword>
<organism evidence="16">
    <name type="scientific">Phallusia mammillata</name>
    <dbReference type="NCBI Taxonomy" id="59560"/>
    <lineage>
        <taxon>Eukaryota</taxon>
        <taxon>Metazoa</taxon>
        <taxon>Chordata</taxon>
        <taxon>Tunicata</taxon>
        <taxon>Ascidiacea</taxon>
        <taxon>Phlebobranchia</taxon>
        <taxon>Ascidiidae</taxon>
        <taxon>Phallusia</taxon>
    </lineage>
</organism>
<keyword evidence="4" id="KW-1003">Cell membrane</keyword>
<keyword evidence="6" id="KW-0967">Endosome</keyword>
<dbReference type="Pfam" id="PF21381">
    <property type="entry name" value="MCLN_ECD"/>
    <property type="match status" value="1"/>
</dbReference>
<dbReference type="PANTHER" id="PTHR12127:SF7">
    <property type="entry name" value="SD02261P"/>
    <property type="match status" value="1"/>
</dbReference>
<evidence type="ECO:0000256" key="7">
    <source>
        <dbReference type="ARBA" id="ARBA00022989"/>
    </source>
</evidence>
<evidence type="ECO:0000256" key="1">
    <source>
        <dbReference type="ARBA" id="ARBA00004337"/>
    </source>
</evidence>
<proteinExistence type="evidence at transcript level"/>
<dbReference type="GO" id="GO:0010008">
    <property type="term" value="C:endosome membrane"/>
    <property type="evidence" value="ECO:0007669"/>
    <property type="project" value="UniProtKB-SubCell"/>
</dbReference>
<evidence type="ECO:0000256" key="5">
    <source>
        <dbReference type="ARBA" id="ARBA00022692"/>
    </source>
</evidence>
<keyword evidence="3" id="KW-0813">Transport</keyword>
<keyword evidence="5 13" id="KW-0812">Transmembrane</keyword>
<dbReference type="InterPro" id="IPR039031">
    <property type="entry name" value="Mucolipin"/>
</dbReference>
<evidence type="ECO:0000259" key="14">
    <source>
        <dbReference type="Pfam" id="PF08016"/>
    </source>
</evidence>
<evidence type="ECO:0000256" key="8">
    <source>
        <dbReference type="ARBA" id="ARBA00023065"/>
    </source>
</evidence>
<feature type="transmembrane region" description="Helical" evidence="13">
    <location>
        <begin position="417"/>
        <end position="434"/>
    </location>
</feature>
<comment type="catalytic activity">
    <reaction evidence="12">
        <text>Ca(2+)(in) = Ca(2+)(out)</text>
        <dbReference type="Rhea" id="RHEA:29671"/>
        <dbReference type="ChEBI" id="CHEBI:29108"/>
    </reaction>
</comment>
<dbReference type="GO" id="GO:0005886">
    <property type="term" value="C:plasma membrane"/>
    <property type="evidence" value="ECO:0007669"/>
    <property type="project" value="UniProtKB-SubCell"/>
</dbReference>
<feature type="transmembrane region" description="Helical" evidence="13">
    <location>
        <begin position="454"/>
        <end position="476"/>
    </location>
</feature>
<evidence type="ECO:0000256" key="2">
    <source>
        <dbReference type="ARBA" id="ARBA00004651"/>
    </source>
</evidence>
<evidence type="ECO:0000259" key="15">
    <source>
        <dbReference type="Pfam" id="PF21381"/>
    </source>
</evidence>
<evidence type="ECO:0000256" key="12">
    <source>
        <dbReference type="ARBA" id="ARBA00036634"/>
    </source>
</evidence>
<dbReference type="EMBL" id="LR787839">
    <property type="protein sequence ID" value="CAB3263701.1"/>
    <property type="molecule type" value="mRNA"/>
</dbReference>
<evidence type="ECO:0000256" key="6">
    <source>
        <dbReference type="ARBA" id="ARBA00022753"/>
    </source>
</evidence>
<dbReference type="AlphaFoldDB" id="A0A6F9DKH7"/>
<keyword evidence="7 13" id="KW-1133">Transmembrane helix</keyword>
<dbReference type="Gene3D" id="1.10.287.70">
    <property type="match status" value="1"/>
</dbReference>
<keyword evidence="10" id="KW-1015">Disulfide bond</keyword>
<feature type="transmembrane region" description="Helical" evidence="13">
    <location>
        <begin position="522"/>
        <end position="544"/>
    </location>
</feature>
<dbReference type="GO" id="GO:0072345">
    <property type="term" value="F:NAADP-sensitive calcium-release channel activity"/>
    <property type="evidence" value="ECO:0007669"/>
    <property type="project" value="TreeGrafter"/>
</dbReference>
<keyword evidence="11" id="KW-0407">Ion channel</keyword>
<reference evidence="16" key="1">
    <citation type="submission" date="2020-04" db="EMBL/GenBank/DDBJ databases">
        <authorList>
            <person name="Neveu A P."/>
        </authorList>
    </citation>
    <scope>NUCLEOTIDE SEQUENCE</scope>
    <source>
        <tissue evidence="16">Whole embryo</tissue>
    </source>
</reference>
<feature type="domain" description="Mucolipin extracytosolic" evidence="15">
    <location>
        <begin position="141"/>
        <end position="309"/>
    </location>
</feature>
<feature type="transmembrane region" description="Helical" evidence="13">
    <location>
        <begin position="96"/>
        <end position="114"/>
    </location>
</feature>
<evidence type="ECO:0000256" key="13">
    <source>
        <dbReference type="SAM" id="Phobius"/>
    </source>
</evidence>
<evidence type="ECO:0000256" key="10">
    <source>
        <dbReference type="ARBA" id="ARBA00023157"/>
    </source>
</evidence>
<dbReference type="GO" id="GO:0005765">
    <property type="term" value="C:lysosomal membrane"/>
    <property type="evidence" value="ECO:0007669"/>
    <property type="project" value="TreeGrafter"/>
</dbReference>
<keyword evidence="8" id="KW-0406">Ion transport</keyword>
<dbReference type="InterPro" id="IPR049134">
    <property type="entry name" value="MCLN_ECD"/>
</dbReference>
<feature type="transmembrane region" description="Helical" evidence="13">
    <location>
        <begin position="377"/>
        <end position="397"/>
    </location>
</feature>
<dbReference type="PANTHER" id="PTHR12127">
    <property type="entry name" value="MUCOLIPIN"/>
    <property type="match status" value="1"/>
</dbReference>
<accession>A0A6F9DKH7</accession>
<evidence type="ECO:0000256" key="4">
    <source>
        <dbReference type="ARBA" id="ARBA00022475"/>
    </source>
</evidence>
<feature type="domain" description="Polycystin cation channel PKD1/PKD2" evidence="14">
    <location>
        <begin position="418"/>
        <end position="550"/>
    </location>
</feature>
<comment type="subcellular location">
    <subcellularLocation>
        <location evidence="2">Cell membrane</location>
        <topology evidence="2">Multi-pass membrane protein</topology>
    </subcellularLocation>
    <subcellularLocation>
        <location evidence="1">Endosome membrane</location>
        <topology evidence="1">Multi-pass membrane protein</topology>
    </subcellularLocation>
</comment>
<name>A0A6F9DKH7_9ASCI</name>
<protein>
    <submittedName>
        <fullName evidence="16">Mucolipin-3</fullName>
    </submittedName>
</protein>
<dbReference type="InterPro" id="IPR013122">
    <property type="entry name" value="PKD1_2_channel"/>
</dbReference>
<evidence type="ECO:0000256" key="3">
    <source>
        <dbReference type="ARBA" id="ARBA00022448"/>
    </source>
</evidence>
<evidence type="ECO:0000313" key="16">
    <source>
        <dbReference type="EMBL" id="CAB3263701.1"/>
    </source>
</evidence>
<gene>
    <name evidence="16" type="primary">Mcoln3</name>
</gene>
<evidence type="ECO:0000256" key="9">
    <source>
        <dbReference type="ARBA" id="ARBA00023136"/>
    </source>
</evidence>
<dbReference type="FunFam" id="1.10.287.70:FF:000033">
    <property type="entry name" value="Mucolipin 1"/>
    <property type="match status" value="1"/>
</dbReference>
<dbReference type="Pfam" id="PF08016">
    <property type="entry name" value="PKD_channel"/>
    <property type="match status" value="1"/>
</dbReference>
<sequence>MQACTCSHNAINGSSDEFYNSCEVNCHCNLLRSLCCSFGNIKQRIKMWRRNSSNVSLAQQRTNCCNPEARLRKELKYFFLNPCDKYRARKRKPYKLAIQIFKIAMITVQLIIFGQSNQHVVSFMNDNIEGLKKIVMPPNSEIFTVEELSSQIYHIRQQYEKLKNSSLGVYGYAKVDKNEGCVYNNSVQHHNLCFCLKQYRDINLKNLSFEFDSKFQNSFCTFLKPWSEKDVNNISNSIPLKNGTMFDMYYEGIITVKLLFAVKTALLVSPRNPELPECFKVATTILFDNTFHSGKVTRSLNTTFSRVECDNKIHHEWFTGRVVAVFVFDCAIVVICVISILLCCRSIWRAQRLRWSFQRFYFVKNNKKLDWWERTEFFNGWYFLIVVSDVLTIAGSISKIVNDFQWVGVLDYNACSLFLGLGCLCVWIGVLRYVGYFHQYNILVLTMKRSLPHVLRFMVCASILYLGFMFCGWVVLGPYHHKFRNPIVTSEALFSLINGDDMYMTYEEMPRGKVTPWVFSQIYLYTFISLFIYIVLSLFIAVIMETYETIKEWQANGFPPQTELQKFINSGLDQTDDGYTNADTYCCCCLYHNDHPDILIIGESDDEHLIA</sequence>